<comment type="caution">
    <text evidence="10">The sequence shown here is derived from an EMBL/GenBank/DDBJ whole genome shotgun (WGS) entry which is preliminary data.</text>
</comment>
<dbReference type="InterPro" id="IPR000742">
    <property type="entry name" value="EGF"/>
</dbReference>
<evidence type="ECO:0000313" key="11">
    <source>
        <dbReference type="Proteomes" id="UP001178507"/>
    </source>
</evidence>
<evidence type="ECO:0000256" key="5">
    <source>
        <dbReference type="ARBA" id="ARBA00023180"/>
    </source>
</evidence>
<keyword evidence="4" id="KW-1015">Disulfide bond</keyword>
<organism evidence="10 11">
    <name type="scientific">Effrenium voratum</name>
    <dbReference type="NCBI Taxonomy" id="2562239"/>
    <lineage>
        <taxon>Eukaryota</taxon>
        <taxon>Sar</taxon>
        <taxon>Alveolata</taxon>
        <taxon>Dinophyceae</taxon>
        <taxon>Suessiales</taxon>
        <taxon>Symbiodiniaceae</taxon>
        <taxon>Effrenium</taxon>
    </lineage>
</organism>
<evidence type="ECO:0000256" key="7">
    <source>
        <dbReference type="SAM" id="Coils"/>
    </source>
</evidence>
<comment type="subcellular location">
    <subcellularLocation>
        <location evidence="1">Secreted</location>
    </subcellularLocation>
</comment>
<dbReference type="SMART" id="SM00181">
    <property type="entry name" value="EGF"/>
    <property type="match status" value="35"/>
</dbReference>
<evidence type="ECO:0000256" key="4">
    <source>
        <dbReference type="ARBA" id="ARBA00023157"/>
    </source>
</evidence>
<protein>
    <recommendedName>
        <fullName evidence="9">TNFR-Cys domain-containing protein</fullName>
    </recommendedName>
</protein>
<dbReference type="Gene3D" id="2.10.220.10">
    <property type="entry name" value="Hormone Receptor, Insulin-like Growth Factor Receptor 1, Chain A, domain 2"/>
    <property type="match status" value="35"/>
</dbReference>
<feature type="repeat" description="TNFR-Cys" evidence="6">
    <location>
        <begin position="445"/>
        <end position="493"/>
    </location>
</feature>
<comment type="caution">
    <text evidence="6">Lacks conserved residue(s) required for the propagation of feature annotation.</text>
</comment>
<dbReference type="InterPro" id="IPR009030">
    <property type="entry name" value="Growth_fac_rcpt_cys_sf"/>
</dbReference>
<feature type="coiled-coil region" evidence="7">
    <location>
        <begin position="624"/>
        <end position="651"/>
    </location>
</feature>
<evidence type="ECO:0000259" key="9">
    <source>
        <dbReference type="PROSITE" id="PS50050"/>
    </source>
</evidence>
<accession>A0AA36I076</accession>
<dbReference type="InterPro" id="IPR043601">
    <property type="entry name" value="Rspo_Fu-CRD_dom"/>
</dbReference>
<gene>
    <name evidence="10" type="ORF">EVOR1521_LOCUS7059</name>
</gene>
<keyword evidence="11" id="KW-1185">Reference proteome</keyword>
<proteinExistence type="predicted"/>
<feature type="region of interest" description="Disordered" evidence="8">
    <location>
        <begin position="1"/>
        <end position="25"/>
    </location>
</feature>
<reference evidence="10" key="1">
    <citation type="submission" date="2023-08" db="EMBL/GenBank/DDBJ databases">
        <authorList>
            <person name="Chen Y."/>
            <person name="Shah S."/>
            <person name="Dougan E. K."/>
            <person name="Thang M."/>
            <person name="Chan C."/>
        </authorList>
    </citation>
    <scope>NUCLEOTIDE SEQUENCE</scope>
</reference>
<keyword evidence="2" id="KW-0964">Secreted</keyword>
<dbReference type="PANTHER" id="PTHR46987">
    <property type="entry name" value="NEUROHYPOPHYSIAL HORMONES, N-TERMINAL DOMAIN CONTAINING PROTEIN"/>
    <property type="match status" value="1"/>
</dbReference>
<dbReference type="Pfam" id="PF15913">
    <property type="entry name" value="Furin-like_2"/>
    <property type="match status" value="3"/>
</dbReference>
<keyword evidence="5" id="KW-0325">Glycoprotein</keyword>
<dbReference type="Proteomes" id="UP001178507">
    <property type="component" value="Unassembled WGS sequence"/>
</dbReference>
<evidence type="ECO:0000256" key="1">
    <source>
        <dbReference type="ARBA" id="ARBA00004613"/>
    </source>
</evidence>
<evidence type="ECO:0000313" key="10">
    <source>
        <dbReference type="EMBL" id="CAJ1378544.1"/>
    </source>
</evidence>
<sequence>MAVSSAKHMIHRNPSHQHAEDRGIRASIVSLNSSSMKRRKMNSTDNRSVDSFHMPSLMRQLGVNEEDAENCRLHCKTCAAESGLCSVCDHSMSLDPTSGNCVAVCPLGFFSSRGPSRTCVSCGGSCNRCQEAAQCLECKHSMYLTPNNTCELDCPIGFYKHGIGAIGRTCLPCSPNCNSCSDWFTCDECTVDAYITTDAACETTCPDGYYGEGNGVSGGLCRACDPKCTKCSGPLVCNECRGSRYLTPFFQCETSCPVGSYPHGEGKVGRACLPCPLGCASCTSEDTCLECTDDFFLAADQVCTKSCPDGFYGADSRDSVCTSFFAKRYNLGTFSEAASGMTDTVMMVSDTNPDKCCAACAAAEGCGGFEIVDGKCYMKGDLSKLTRQGSQTYYEKLPRTHPVFSGATRFCTPCPSHCSSCTMDGQCTECSASRSLSFRALCSAECPPGYFKNGTNEVGNICPECISACSQCESEHVCTECREYKFLTPNSTCEADCPDGYWPNGTMEVGGLCSRCREECIKCTSNDICTECAPFHFLTPDMTCSKTCPDGYYPAGDPSESGGLCTKCVEPCLLCTSAERCLRCGSFAFLTQNFTCEDECPRGFFSNYPHQDVDQAVGRTCLACRFNEENCQNALDQKAKLRRQAASLEEDSDAPPEEEFTILAKQCKNGRFLTPDSSCVEREYCWPPHINRRYPKMGMVDKNRSEDGLIGGECAECPDVCNQCELLEKCTECRHSLYLTPDDQCKATCPATHYPNNPKENDKEADSSIGRECVLCEGNCSTCTTKTECTQCKNGAFLSHKGECNLECPDGYYEERPAGGGAVGGTCVVCPGDCNTCENAEVCTSCKNRALLYKSQCLRQCPRTHFPKISGHIGGECHECKGHCSECQTDDNCMQCKPGAYLQGTSKKWLGRIALSHKGLKKTCEKSCPVGFYPAKGKKTNQYWSRERGVTGLFGGTCDPCHKDCYECVDGETCLKCWNSKYLTAQSECVAACPAGTWGNGTDAIGRTCDLCSANCSSCISDQQCTECKNSQILGPDGTCSDDCPDGFYVHSSTEDNPTIGSFCLACPENCAKCDSPEHCTECKSATYLTYDNTCDEICPDGYFGDGTGDTGRICKTCSDDCNRCAGNSVCFECKNHKFLTPSDACDSECPEGYYPDFSGEAPSVGGICIPCPDGCASCDGPDSCTVCADSKYLNSKSRIDPSNTCVAKCSDGNYGKTGNKDGTYGTCEQCPSECATCVSADECLSCIDGYKFSKGDKSCSSPCDAGSFKNDKGKCQKCASGCAMCVNAFLCTECTENLYVTADMTCEADCPHGYYGVGVKDKGRKCQRCKPHCSKCVSGDQCTECTNRKYLTHLETCESLCPTGYYPYSPNESLPTGGICFPCPPSCVACESPDRCTVCNNNTYLTDDWKCSETCPVHFYGDGTRDVGRTCTKCEEDCAKCVSEDLCLECKNGKLLTPQGVCKARCPAGYYPSTPAGAVGVGGECLPCADNCWKCTGSHTCQVCSEDAYLTSDSLCVEECPVGFYGVGSGAYMRTCQPCAEHCSQCIGAENCTECVSDMFLTPSETCGKTCPQGLYPSLQLGKSFGTCEPCSANCSSCITPTICTGCQSYQYLNPDSTCGATCGRGYFYVMPENTGGVGGYCQPCGNHASTCINETVATLCKDDTYHSSFTYQCDKTCGAGEYPLEPIDGVGGECRQCNSNCSLCTSATSCTQCRQYTFLNPDDWCRDTCPDGYYADNGTDGVGGLCKLCPPTCNLCNSADYCTECKRYTFRTPDFKCESECPDNYWEFGMDVIGGTCEMCAENCSKCISDTQCTECNNSMFLERSGECVEHCPDGDFNLGADPDGRTCQKCPPQFNLCINASFASECKSSLYLTPNGKCEERCPSGFYPRGESEIGRFCPRCATNCSQCDDARTCTVCQNRQFLTPWNWCEEDCPASYYKSGNASIGNTCEKCEAYCRTCTDEHECTECSDNKYLTPGRNCEALCPDNFFELGSGETGRTCPPCERNCHKCESATLCTECNNSMYLDADGNCVQTCPDGFYHDGMEDRGRTCKECDASCSKCSSWDVCLECAHSMYLTPNSTCQAQCPDSYYHNGTGDFGRSCPICAENCSQCTDANTCTECRNFTYLAPDDWCHSDCPVGYYEYGTEYVGGLCNKCSDNCQECTSQSVCLVCGDEKYLDPTSSTCKTLCPDGYFANAGDNLVIGRTCERCPSTCNTCDSASDCRECKDSTVLTPSNTCEEFCPPSFYPNVTGDIGGICLRCADNCNACDDKEVCAQCKMHLHLTPFGNCSASCPTGYYAKPGHGGLGGACPLCSENCSQCTSADVCTECRNSTFLTPMSTCAAVCPPGYYSHPDGEIGGTCNRCAAGCNVCDSPEVCTQCKNHTFLQPDGTCAEACPVGYYMQEGAGGIGGTCPLCAENCSQCTGAAECTECRNSTHLTPYGWCAEECPDGSYEMGSASIGRTCPLCPPSCNTCESDTYCTECKNSTYLLENKCEASCPTGLFAKRSGSGDVGGVCEKCSDTCVECISDGVCTKCTAQHFLSPSGDCADECPYGHFKEKGEGFVGGTCPMCPENCATCDSREKCTSCRGGTLMTSYHQCRSYCPAGYYGLFGTCYECPGSCNLCSSPEECTECKDGAYLTPTGTCEQECPTGYHERGEALIGRYCTTCPWTCLDCISDDECTMCKNHSFLTPHKMCDFTCPDHFYKDGDQEIGNECKICLGDASKCISADYSSECKNGMYLTPSASCDDVCPKGYYPSGIDLVGRSCALCAENCSACTDATVCTECKNSKYLTAAKWCQADCPAGFYGKGDGLVGRECIQCDHKCNLCTAADVCVECKNHAFLTPDSKCEEACPDGYWAKPGVRGIGGMCEPCPSTCFKCLSPLQCTVCKDQYYLEDEQCIATCPDGEYHVGDTNIGRVCEPCPSKCKSCVSPEVCTECEDSTFLNPDSTCQSTCPDGFYNNFVGETGSNCPACHENCNLCLNATYCTECRNSTYLTPSGTCEAKCPDGYYGDGDDAVGRICKPCAETCNKCLSETHCTECRLSTYLNPVTHFCDLSCPAGYYNDGTAAIGRTCPPCVEHCGKCESRDWCTECKNFKYMTAKRTCEDSCGDGLYKQGTSATGNTCQSCSKDCSKCSSLELCTECANSTYLTSTHHCAGECSTGFLETGDMIKGRTCEALCFWCD</sequence>
<evidence type="ECO:0000256" key="2">
    <source>
        <dbReference type="ARBA" id="ARBA00022525"/>
    </source>
</evidence>
<name>A0AA36I076_9DINO</name>
<evidence type="ECO:0000256" key="8">
    <source>
        <dbReference type="SAM" id="MobiDB-lite"/>
    </source>
</evidence>
<dbReference type="EMBL" id="CAUJNA010000553">
    <property type="protein sequence ID" value="CAJ1378544.1"/>
    <property type="molecule type" value="Genomic_DNA"/>
</dbReference>
<keyword evidence="3" id="KW-0732">Signal</keyword>
<dbReference type="InterPro" id="IPR001368">
    <property type="entry name" value="TNFR/NGFR_Cys_rich_reg"/>
</dbReference>
<dbReference type="SUPFAM" id="SSF57184">
    <property type="entry name" value="Growth factor receptor domain"/>
    <property type="match status" value="21"/>
</dbReference>
<dbReference type="SMART" id="SM01411">
    <property type="entry name" value="Ephrin_rec_like"/>
    <property type="match status" value="7"/>
</dbReference>
<dbReference type="PROSITE" id="PS50050">
    <property type="entry name" value="TNFR_NGFR_2"/>
    <property type="match status" value="1"/>
</dbReference>
<dbReference type="GO" id="GO:0005576">
    <property type="term" value="C:extracellular region"/>
    <property type="evidence" value="ECO:0007669"/>
    <property type="project" value="UniProtKB-SubCell"/>
</dbReference>
<dbReference type="InterPro" id="IPR006212">
    <property type="entry name" value="Furin_repeat"/>
</dbReference>
<dbReference type="PANTHER" id="PTHR46987:SF7">
    <property type="entry name" value="TNFR-CYS DOMAIN-CONTAINING PROTEIN"/>
    <property type="match status" value="1"/>
</dbReference>
<dbReference type="InterPro" id="IPR051514">
    <property type="entry name" value="R-spondin"/>
</dbReference>
<keyword evidence="7" id="KW-0175">Coiled coil</keyword>
<dbReference type="SMART" id="SM00261">
    <property type="entry name" value="FU"/>
    <property type="match status" value="54"/>
</dbReference>
<evidence type="ECO:0000256" key="3">
    <source>
        <dbReference type="ARBA" id="ARBA00022729"/>
    </source>
</evidence>
<evidence type="ECO:0000256" key="6">
    <source>
        <dbReference type="PROSITE-ProRule" id="PRU00206"/>
    </source>
</evidence>
<feature type="domain" description="TNFR-Cys" evidence="9">
    <location>
        <begin position="445"/>
        <end position="493"/>
    </location>
</feature>